<feature type="chain" id="PRO_5028963038" description="DUF4878 domain-containing protein" evidence="1">
    <location>
        <begin position="21"/>
        <end position="139"/>
    </location>
</feature>
<dbReference type="PROSITE" id="PS51257">
    <property type="entry name" value="PROKAR_LIPOPROTEIN"/>
    <property type="match status" value="1"/>
</dbReference>
<sequence>MKKILVLLTTVALLALAACASKPNDDQIKAALEDSMKTAGISDYYVIKDFTKTNGFEKDAKTYIADVSYIVASKEGVKLSMPIIDKASNFFKILVVAKGMRVTEKITIIKTENGWSVDKRSDGKFQALTSDGRWVEHTN</sequence>
<gene>
    <name evidence="2" type="ORF">GTA51_19680</name>
</gene>
<accession>A0A7C9IQE0</accession>
<protein>
    <recommendedName>
        <fullName evidence="4">DUF4878 domain-containing protein</fullName>
    </recommendedName>
</protein>
<evidence type="ECO:0000313" key="2">
    <source>
        <dbReference type="EMBL" id="MYL85319.1"/>
    </source>
</evidence>
<dbReference type="RefSeq" id="WP_160964164.1">
    <property type="nucleotide sequence ID" value="NZ_WVUD01000076.1"/>
</dbReference>
<feature type="signal peptide" evidence="1">
    <location>
        <begin position="1"/>
        <end position="20"/>
    </location>
</feature>
<dbReference type="OrthoDB" id="5769674at2"/>
<proteinExistence type="predicted"/>
<evidence type="ECO:0000313" key="3">
    <source>
        <dbReference type="Proteomes" id="UP000482487"/>
    </source>
</evidence>
<dbReference type="EMBL" id="WVUD01000076">
    <property type="protein sequence ID" value="MYL85319.1"/>
    <property type="molecule type" value="Genomic_DNA"/>
</dbReference>
<name>A0A7C9IQE0_9BACT</name>
<reference evidence="2 3" key="1">
    <citation type="submission" date="2020-01" db="EMBL/GenBank/DDBJ databases">
        <title>Genome sequence of Desulfovibrio aerotolerans DSM 16695(T).</title>
        <authorList>
            <person name="Karnachuk O."/>
            <person name="Avakyan M."/>
            <person name="Mardanov A."/>
            <person name="Kadnikov V."/>
            <person name="Ravin N."/>
        </authorList>
    </citation>
    <scope>NUCLEOTIDE SEQUENCE [LARGE SCALE GENOMIC DNA]</scope>
    <source>
        <strain evidence="2 3">DSM 16695</strain>
    </source>
</reference>
<keyword evidence="3" id="KW-1185">Reference proteome</keyword>
<evidence type="ECO:0008006" key="4">
    <source>
        <dbReference type="Google" id="ProtNLM"/>
    </source>
</evidence>
<dbReference type="Proteomes" id="UP000482487">
    <property type="component" value="Unassembled WGS sequence"/>
</dbReference>
<evidence type="ECO:0000256" key="1">
    <source>
        <dbReference type="SAM" id="SignalP"/>
    </source>
</evidence>
<dbReference type="AlphaFoldDB" id="A0A7C9IQE0"/>
<organism evidence="2 3">
    <name type="scientific">Solidesulfovibrio aerotolerans</name>
    <dbReference type="NCBI Taxonomy" id="295255"/>
    <lineage>
        <taxon>Bacteria</taxon>
        <taxon>Pseudomonadati</taxon>
        <taxon>Thermodesulfobacteriota</taxon>
        <taxon>Desulfovibrionia</taxon>
        <taxon>Desulfovibrionales</taxon>
        <taxon>Desulfovibrionaceae</taxon>
        <taxon>Solidesulfovibrio</taxon>
    </lineage>
</organism>
<comment type="caution">
    <text evidence="2">The sequence shown here is derived from an EMBL/GenBank/DDBJ whole genome shotgun (WGS) entry which is preliminary data.</text>
</comment>
<keyword evidence="1" id="KW-0732">Signal</keyword>